<protein>
    <submittedName>
        <fullName evidence="4">TetR/AcrR family transcriptional regulator</fullName>
    </submittedName>
</protein>
<comment type="caution">
    <text evidence="4">The sequence shown here is derived from an EMBL/GenBank/DDBJ whole genome shotgun (WGS) entry which is preliminary data.</text>
</comment>
<feature type="domain" description="HTH tetR-type" evidence="3">
    <location>
        <begin position="9"/>
        <end position="69"/>
    </location>
</feature>
<dbReference type="Pfam" id="PF00440">
    <property type="entry name" value="TetR_N"/>
    <property type="match status" value="1"/>
</dbReference>
<dbReference type="PRINTS" id="PR00455">
    <property type="entry name" value="HTHTETR"/>
</dbReference>
<keyword evidence="5" id="KW-1185">Reference proteome</keyword>
<sequence length="185" mass="20092">MTVGEQGDSARRKHVLSVALTTFARYGYRKTSMDDVARAAEISRPGLYFLFSSKENLFRAAAVDALESDLATAAGVLEDAGRPLRDRLIEAFDLWTGRYVGAMASEVAVLIETNPGLLGPMVTDYPERFLAMVTSALPGARADDLARTLRSTAGGIKHEVATRAEFKARMTIAVDLLLYYDVGTP</sequence>
<dbReference type="EMBL" id="JAENHO010000004">
    <property type="protein sequence ID" value="MBL7255754.1"/>
    <property type="molecule type" value="Genomic_DNA"/>
</dbReference>
<evidence type="ECO:0000313" key="5">
    <source>
        <dbReference type="Proteomes" id="UP000598996"/>
    </source>
</evidence>
<evidence type="ECO:0000313" key="4">
    <source>
        <dbReference type="EMBL" id="MBL7255754.1"/>
    </source>
</evidence>
<keyword evidence="1 2" id="KW-0238">DNA-binding</keyword>
<dbReference type="InterPro" id="IPR050109">
    <property type="entry name" value="HTH-type_TetR-like_transc_reg"/>
</dbReference>
<dbReference type="RefSeq" id="WP_202992260.1">
    <property type="nucleotide sequence ID" value="NZ_JAENHO010000004.1"/>
</dbReference>
<name>A0ABS1VM81_9ACTN</name>
<dbReference type="SUPFAM" id="SSF46689">
    <property type="entry name" value="Homeodomain-like"/>
    <property type="match status" value="1"/>
</dbReference>
<dbReference type="Proteomes" id="UP000598996">
    <property type="component" value="Unassembled WGS sequence"/>
</dbReference>
<dbReference type="PANTHER" id="PTHR30055">
    <property type="entry name" value="HTH-TYPE TRANSCRIPTIONAL REGULATOR RUTR"/>
    <property type="match status" value="1"/>
</dbReference>
<dbReference type="InterPro" id="IPR001647">
    <property type="entry name" value="HTH_TetR"/>
</dbReference>
<evidence type="ECO:0000256" key="1">
    <source>
        <dbReference type="ARBA" id="ARBA00023125"/>
    </source>
</evidence>
<evidence type="ECO:0000259" key="3">
    <source>
        <dbReference type="PROSITE" id="PS50977"/>
    </source>
</evidence>
<gene>
    <name evidence="4" type="ORF">JKJ07_15735</name>
</gene>
<reference evidence="4 5" key="1">
    <citation type="submission" date="2021-01" db="EMBL/GenBank/DDBJ databases">
        <title>Actinoplanes sp. nov. LDG1-01 isolated from lichen.</title>
        <authorList>
            <person name="Saeng-In P."/>
            <person name="Phongsopitanun W."/>
            <person name="Kanchanasin P."/>
            <person name="Yuki M."/>
            <person name="Kudo T."/>
            <person name="Ohkuma M."/>
            <person name="Tanasupawat S."/>
        </authorList>
    </citation>
    <scope>NUCLEOTIDE SEQUENCE [LARGE SCALE GENOMIC DNA]</scope>
    <source>
        <strain evidence="4 5">LDG1-01</strain>
    </source>
</reference>
<evidence type="ECO:0000256" key="2">
    <source>
        <dbReference type="PROSITE-ProRule" id="PRU00335"/>
    </source>
</evidence>
<feature type="DNA-binding region" description="H-T-H motif" evidence="2">
    <location>
        <begin position="32"/>
        <end position="51"/>
    </location>
</feature>
<dbReference type="Gene3D" id="1.10.357.10">
    <property type="entry name" value="Tetracycline Repressor, domain 2"/>
    <property type="match status" value="1"/>
</dbReference>
<proteinExistence type="predicted"/>
<organism evidence="4 5">
    <name type="scientific">Paractinoplanes lichenicola</name>
    <dbReference type="NCBI Taxonomy" id="2802976"/>
    <lineage>
        <taxon>Bacteria</taxon>
        <taxon>Bacillati</taxon>
        <taxon>Actinomycetota</taxon>
        <taxon>Actinomycetes</taxon>
        <taxon>Micromonosporales</taxon>
        <taxon>Micromonosporaceae</taxon>
        <taxon>Paractinoplanes</taxon>
    </lineage>
</organism>
<dbReference type="InterPro" id="IPR009057">
    <property type="entry name" value="Homeodomain-like_sf"/>
</dbReference>
<dbReference type="PANTHER" id="PTHR30055:SF146">
    <property type="entry name" value="HTH-TYPE TRANSCRIPTIONAL DUAL REGULATOR CECR"/>
    <property type="match status" value="1"/>
</dbReference>
<dbReference type="PROSITE" id="PS50977">
    <property type="entry name" value="HTH_TETR_2"/>
    <property type="match status" value="1"/>
</dbReference>
<accession>A0ABS1VM81</accession>